<evidence type="ECO:0000256" key="2">
    <source>
        <dbReference type="ARBA" id="ARBA00047761"/>
    </source>
</evidence>
<dbReference type="PROSITE" id="PS51746">
    <property type="entry name" value="PPM_2"/>
    <property type="match status" value="1"/>
</dbReference>
<dbReference type="OrthoDB" id="1748577at2759"/>
<organism evidence="8 9">
    <name type="scientific">Vanilla planifolia</name>
    <name type="common">Vanilla</name>
    <dbReference type="NCBI Taxonomy" id="51239"/>
    <lineage>
        <taxon>Eukaryota</taxon>
        <taxon>Viridiplantae</taxon>
        <taxon>Streptophyta</taxon>
        <taxon>Embryophyta</taxon>
        <taxon>Tracheophyta</taxon>
        <taxon>Spermatophyta</taxon>
        <taxon>Magnoliopsida</taxon>
        <taxon>Liliopsida</taxon>
        <taxon>Asparagales</taxon>
        <taxon>Orchidaceae</taxon>
        <taxon>Vanilloideae</taxon>
        <taxon>Vanilleae</taxon>
        <taxon>Vanilla</taxon>
    </lineage>
</organism>
<evidence type="ECO:0000256" key="1">
    <source>
        <dbReference type="ARBA" id="ARBA00013081"/>
    </source>
</evidence>
<comment type="catalytic activity">
    <reaction evidence="2">
        <text>O-phospho-L-seryl-[protein] + H2O = L-seryl-[protein] + phosphate</text>
        <dbReference type="Rhea" id="RHEA:20629"/>
        <dbReference type="Rhea" id="RHEA-COMP:9863"/>
        <dbReference type="Rhea" id="RHEA-COMP:11604"/>
        <dbReference type="ChEBI" id="CHEBI:15377"/>
        <dbReference type="ChEBI" id="CHEBI:29999"/>
        <dbReference type="ChEBI" id="CHEBI:43474"/>
        <dbReference type="ChEBI" id="CHEBI:83421"/>
        <dbReference type="EC" id="3.1.3.16"/>
    </reaction>
</comment>
<dbReference type="GO" id="GO:0004722">
    <property type="term" value="F:protein serine/threonine phosphatase activity"/>
    <property type="evidence" value="ECO:0007669"/>
    <property type="project" value="UniProtKB-EC"/>
</dbReference>
<evidence type="ECO:0000256" key="5">
    <source>
        <dbReference type="SAM" id="Phobius"/>
    </source>
</evidence>
<dbReference type="PANTHER" id="PTHR23106:SF24">
    <property type="entry name" value="ANGIOGENIC FACTOR WITH G PATCH AND FHA DOMAINS 1"/>
    <property type="match status" value="1"/>
</dbReference>
<dbReference type="EC" id="3.1.3.16" evidence="1"/>
<dbReference type="EMBL" id="JADCNL010000008">
    <property type="protein sequence ID" value="KAG0470223.1"/>
    <property type="molecule type" value="Genomic_DNA"/>
</dbReference>
<feature type="domain" description="FHA" evidence="6">
    <location>
        <begin position="219"/>
        <end position="270"/>
    </location>
</feature>
<keyword evidence="9" id="KW-1185">Reference proteome</keyword>
<accession>A0A835QK98</accession>
<dbReference type="SUPFAM" id="SSF49879">
    <property type="entry name" value="SMAD/FHA domain"/>
    <property type="match status" value="1"/>
</dbReference>
<name>A0A835QK98_VANPL</name>
<feature type="region of interest" description="Disordered" evidence="4">
    <location>
        <begin position="1"/>
        <end position="39"/>
    </location>
</feature>
<evidence type="ECO:0000256" key="4">
    <source>
        <dbReference type="SAM" id="MobiDB-lite"/>
    </source>
</evidence>
<protein>
    <recommendedName>
        <fullName evidence="1">protein-serine/threonine phosphatase</fullName>
        <ecNumber evidence="1">3.1.3.16</ecNumber>
    </recommendedName>
</protein>
<dbReference type="InterPro" id="IPR000253">
    <property type="entry name" value="FHA_dom"/>
</dbReference>
<evidence type="ECO:0000256" key="3">
    <source>
        <dbReference type="ARBA" id="ARBA00048336"/>
    </source>
</evidence>
<sequence>MEERYTEARSTSRESDVGEGISMGRRPFQSGDLGLSPILSETEPRDEQQAMASASMAASLVGLFILMLFLLLLLFVLACRPWRFLCRRRTFASSTFKADDIERPLFAENLIDAPEQNHDLTRNSVEESSIEVDGSIYSPRTLAVVGDVNFPRKHGLLNKKRISTNVKISAGDSLVLDVPCDTSQDIQVVQTLNWAPISSSPCEGVNHVRGKDDTTILPLTLGRVSPSDLILKDSEVSGRHAFIDWNTHKSKWELVDMGSLNGTFLNSKAIHHPVAGSRQCSEPIELSTGDIITLGSFSKISVQIRLGIKHESSFGVGIASDPMAMRRGGKKLPMEDMFTANGPFLVLNRSCQNGKQTTSTNHSRHFVKSWKEREVFSCCDATDVLKEAFALTEAALNHQYEGCTATVLLVWFMCNEVFAQCANVGDSACILNVNGKDFMMTEDHRVSSILERARLNQSGSHWRKAKHGYVV</sequence>
<dbReference type="Pfam" id="PF00481">
    <property type="entry name" value="PP2C"/>
    <property type="match status" value="1"/>
</dbReference>
<keyword evidence="5" id="KW-0472">Membrane</keyword>
<reference evidence="8 9" key="1">
    <citation type="journal article" date="2020" name="Nat. Food">
        <title>A phased Vanilla planifolia genome enables genetic improvement of flavour and production.</title>
        <authorList>
            <person name="Hasing T."/>
            <person name="Tang H."/>
            <person name="Brym M."/>
            <person name="Khazi F."/>
            <person name="Huang T."/>
            <person name="Chambers A.H."/>
        </authorList>
    </citation>
    <scope>NUCLEOTIDE SEQUENCE [LARGE SCALE GENOMIC DNA]</scope>
    <source>
        <tissue evidence="8">Leaf</tissue>
    </source>
</reference>
<dbReference type="AlphaFoldDB" id="A0A835QK98"/>
<dbReference type="SMART" id="SM00240">
    <property type="entry name" value="FHA"/>
    <property type="match status" value="1"/>
</dbReference>
<dbReference type="InterPro" id="IPR008984">
    <property type="entry name" value="SMAD_FHA_dom_sf"/>
</dbReference>
<evidence type="ECO:0000313" key="8">
    <source>
        <dbReference type="EMBL" id="KAG0470223.1"/>
    </source>
</evidence>
<feature type="transmembrane region" description="Helical" evidence="5">
    <location>
        <begin position="56"/>
        <end position="79"/>
    </location>
</feature>
<feature type="domain" description="PPM-type phosphatase" evidence="7">
    <location>
        <begin position="315"/>
        <end position="471"/>
    </location>
</feature>
<keyword evidence="5" id="KW-0812">Transmembrane</keyword>
<dbReference type="PANTHER" id="PTHR23106">
    <property type="entry name" value="ANGIOGENIC FACTOR WITH G PATCH AND FHA DOMAINS 1"/>
    <property type="match status" value="1"/>
</dbReference>
<dbReference type="Proteomes" id="UP000636800">
    <property type="component" value="Unassembled WGS sequence"/>
</dbReference>
<comment type="caution">
    <text evidence="8">The sequence shown here is derived from an EMBL/GenBank/DDBJ whole genome shotgun (WGS) entry which is preliminary data.</text>
</comment>
<dbReference type="Pfam" id="PF00498">
    <property type="entry name" value="FHA"/>
    <property type="match status" value="1"/>
</dbReference>
<dbReference type="Gene3D" id="3.60.40.10">
    <property type="entry name" value="PPM-type phosphatase domain"/>
    <property type="match status" value="1"/>
</dbReference>
<dbReference type="InterPro" id="IPR001932">
    <property type="entry name" value="PPM-type_phosphatase-like_dom"/>
</dbReference>
<dbReference type="InterPro" id="IPR053027">
    <property type="entry name" value="AGGF1"/>
</dbReference>
<gene>
    <name evidence="8" type="ORF">HPP92_016923</name>
</gene>
<comment type="catalytic activity">
    <reaction evidence="3">
        <text>O-phospho-L-threonyl-[protein] + H2O = L-threonyl-[protein] + phosphate</text>
        <dbReference type="Rhea" id="RHEA:47004"/>
        <dbReference type="Rhea" id="RHEA-COMP:11060"/>
        <dbReference type="Rhea" id="RHEA-COMP:11605"/>
        <dbReference type="ChEBI" id="CHEBI:15377"/>
        <dbReference type="ChEBI" id="CHEBI:30013"/>
        <dbReference type="ChEBI" id="CHEBI:43474"/>
        <dbReference type="ChEBI" id="CHEBI:61977"/>
        <dbReference type="EC" id="3.1.3.16"/>
    </reaction>
</comment>
<keyword evidence="5" id="KW-1133">Transmembrane helix</keyword>
<evidence type="ECO:0000259" key="7">
    <source>
        <dbReference type="PROSITE" id="PS51746"/>
    </source>
</evidence>
<dbReference type="SUPFAM" id="SSF81606">
    <property type="entry name" value="PP2C-like"/>
    <property type="match status" value="1"/>
</dbReference>
<dbReference type="PROSITE" id="PS50006">
    <property type="entry name" value="FHA_DOMAIN"/>
    <property type="match status" value="1"/>
</dbReference>
<proteinExistence type="predicted"/>
<evidence type="ECO:0000259" key="6">
    <source>
        <dbReference type="PROSITE" id="PS50006"/>
    </source>
</evidence>
<dbReference type="InterPro" id="IPR036457">
    <property type="entry name" value="PPM-type-like_dom_sf"/>
</dbReference>
<evidence type="ECO:0000313" key="9">
    <source>
        <dbReference type="Proteomes" id="UP000636800"/>
    </source>
</evidence>
<feature type="compositionally biased region" description="Basic and acidic residues" evidence="4">
    <location>
        <begin position="1"/>
        <end position="16"/>
    </location>
</feature>
<dbReference type="Gene3D" id="2.60.200.20">
    <property type="match status" value="1"/>
</dbReference>